<evidence type="ECO:0000256" key="2">
    <source>
        <dbReference type="ARBA" id="ARBA00005417"/>
    </source>
</evidence>
<keyword evidence="3" id="KW-0813">Transport</keyword>
<dbReference type="PROSITE" id="PS50893">
    <property type="entry name" value="ABC_TRANSPORTER_2"/>
    <property type="match status" value="1"/>
</dbReference>
<dbReference type="GO" id="GO:0015833">
    <property type="term" value="P:peptide transport"/>
    <property type="evidence" value="ECO:0007669"/>
    <property type="project" value="InterPro"/>
</dbReference>
<dbReference type="AlphaFoldDB" id="A0A6P1TK07"/>
<dbReference type="Pfam" id="PF08352">
    <property type="entry name" value="oligo_HPY"/>
    <property type="match status" value="1"/>
</dbReference>
<dbReference type="EMBL" id="CP048000">
    <property type="protein sequence ID" value="QHQ60449.1"/>
    <property type="molecule type" value="Genomic_DNA"/>
</dbReference>
<sequence length="335" mass="37193">MENNVVLVEDLNIKIKMDEGTLTPVRGVSFEVHENETLGLVGESGCGKSLTSKAIMGINSKKCITTGKINFNINGKTVNLLDLKFGGPEIRSIRGKSVSMIFQEPMSSFSPLFTIGHQIAENVRLHITKDKKQAKEITIEAMKRVGIANPEKRFNQYPHEFSGGMLQRALIAMALVCNPKMLIADEPTTALDVTIQAQILELMKQLQKEYKMAILYITHDLGTVAKMCDRVAVMYLGRIVEVAPVYDIFKNPLHPYTKGLLGSVHKIGGGHERLFSIEGTVPLAMNLSNRCGFYERCTYRDENKCAGVEPCLREVEKGHFVACYLDPAAAPDKME</sequence>
<keyword evidence="5" id="KW-0997">Cell inner membrane</keyword>
<evidence type="ECO:0000256" key="7">
    <source>
        <dbReference type="ARBA" id="ARBA00022840"/>
    </source>
</evidence>
<dbReference type="InterPro" id="IPR013563">
    <property type="entry name" value="Oligopep_ABC_C"/>
</dbReference>
<dbReference type="InterPro" id="IPR027417">
    <property type="entry name" value="P-loop_NTPase"/>
</dbReference>
<dbReference type="RefSeq" id="WP_161837285.1">
    <property type="nucleotide sequence ID" value="NZ_CP048000.1"/>
</dbReference>
<evidence type="ECO:0000256" key="9">
    <source>
        <dbReference type="ARBA" id="ARBA00023136"/>
    </source>
</evidence>
<dbReference type="Gene3D" id="3.40.50.300">
    <property type="entry name" value="P-loop containing nucleotide triphosphate hydrolases"/>
    <property type="match status" value="1"/>
</dbReference>
<dbReference type="InterPro" id="IPR003439">
    <property type="entry name" value="ABC_transporter-like_ATP-bd"/>
</dbReference>
<dbReference type="GO" id="GO:0016887">
    <property type="term" value="F:ATP hydrolysis activity"/>
    <property type="evidence" value="ECO:0007669"/>
    <property type="project" value="InterPro"/>
</dbReference>
<dbReference type="CDD" id="cd03257">
    <property type="entry name" value="ABC_NikE_OppD_transporters"/>
    <property type="match status" value="1"/>
</dbReference>
<evidence type="ECO:0000313" key="12">
    <source>
        <dbReference type="Proteomes" id="UP000464314"/>
    </source>
</evidence>
<evidence type="ECO:0000256" key="3">
    <source>
        <dbReference type="ARBA" id="ARBA00022448"/>
    </source>
</evidence>
<dbReference type="PROSITE" id="PS00211">
    <property type="entry name" value="ABC_TRANSPORTER_1"/>
    <property type="match status" value="1"/>
</dbReference>
<keyword evidence="8" id="KW-1278">Translocase</keyword>
<dbReference type="FunFam" id="3.40.50.300:FF:000016">
    <property type="entry name" value="Oligopeptide ABC transporter ATP-binding component"/>
    <property type="match status" value="1"/>
</dbReference>
<dbReference type="PANTHER" id="PTHR43297:SF14">
    <property type="entry name" value="ATPASE AAA-TYPE CORE DOMAIN-CONTAINING PROTEIN"/>
    <property type="match status" value="1"/>
</dbReference>
<dbReference type="InterPro" id="IPR003593">
    <property type="entry name" value="AAA+_ATPase"/>
</dbReference>
<organism evidence="11 12">
    <name type="scientific">Anaerocolumna sedimenticola</name>
    <dbReference type="NCBI Taxonomy" id="2696063"/>
    <lineage>
        <taxon>Bacteria</taxon>
        <taxon>Bacillati</taxon>
        <taxon>Bacillota</taxon>
        <taxon>Clostridia</taxon>
        <taxon>Lachnospirales</taxon>
        <taxon>Lachnospiraceae</taxon>
        <taxon>Anaerocolumna</taxon>
    </lineage>
</organism>
<reference evidence="11 12" key="1">
    <citation type="submission" date="2020-01" db="EMBL/GenBank/DDBJ databases">
        <title>Genome analysis of Anaerocolumna sp. CBA3638.</title>
        <authorList>
            <person name="Kim J."/>
            <person name="Roh S.W."/>
        </authorList>
    </citation>
    <scope>NUCLEOTIDE SEQUENCE [LARGE SCALE GENOMIC DNA]</scope>
    <source>
        <strain evidence="11 12">CBA3638</strain>
    </source>
</reference>
<comment type="subcellular location">
    <subcellularLocation>
        <location evidence="1">Cell membrane</location>
        <topology evidence="1">Peripheral membrane protein</topology>
    </subcellularLocation>
</comment>
<comment type="similarity">
    <text evidence="2">Belongs to the ABC transporter superfamily.</text>
</comment>
<keyword evidence="4" id="KW-1003">Cell membrane</keyword>
<evidence type="ECO:0000256" key="6">
    <source>
        <dbReference type="ARBA" id="ARBA00022741"/>
    </source>
</evidence>
<keyword evidence="9" id="KW-0472">Membrane</keyword>
<evidence type="ECO:0000256" key="8">
    <source>
        <dbReference type="ARBA" id="ARBA00022967"/>
    </source>
</evidence>
<keyword evidence="7 11" id="KW-0067">ATP-binding</keyword>
<dbReference type="Pfam" id="PF00005">
    <property type="entry name" value="ABC_tran"/>
    <property type="match status" value="1"/>
</dbReference>
<evidence type="ECO:0000256" key="5">
    <source>
        <dbReference type="ARBA" id="ARBA00022519"/>
    </source>
</evidence>
<dbReference type="SUPFAM" id="SSF52540">
    <property type="entry name" value="P-loop containing nucleoside triphosphate hydrolases"/>
    <property type="match status" value="1"/>
</dbReference>
<keyword evidence="12" id="KW-1185">Reference proteome</keyword>
<evidence type="ECO:0000259" key="10">
    <source>
        <dbReference type="PROSITE" id="PS50893"/>
    </source>
</evidence>
<dbReference type="PANTHER" id="PTHR43297">
    <property type="entry name" value="OLIGOPEPTIDE TRANSPORT ATP-BINDING PROTEIN APPD"/>
    <property type="match status" value="1"/>
</dbReference>
<dbReference type="InterPro" id="IPR050388">
    <property type="entry name" value="ABC_Ni/Peptide_Import"/>
</dbReference>
<keyword evidence="6" id="KW-0547">Nucleotide-binding</keyword>
<proteinExistence type="inferred from homology"/>
<feature type="domain" description="ABC transporter" evidence="10">
    <location>
        <begin position="6"/>
        <end position="261"/>
    </location>
</feature>
<dbReference type="SMART" id="SM00382">
    <property type="entry name" value="AAA"/>
    <property type="match status" value="1"/>
</dbReference>
<dbReference type="GO" id="GO:0005524">
    <property type="term" value="F:ATP binding"/>
    <property type="evidence" value="ECO:0007669"/>
    <property type="project" value="UniProtKB-KW"/>
</dbReference>
<evidence type="ECO:0000313" key="11">
    <source>
        <dbReference type="EMBL" id="QHQ60449.1"/>
    </source>
</evidence>
<evidence type="ECO:0000256" key="1">
    <source>
        <dbReference type="ARBA" id="ARBA00004202"/>
    </source>
</evidence>
<evidence type="ECO:0000256" key="4">
    <source>
        <dbReference type="ARBA" id="ARBA00022475"/>
    </source>
</evidence>
<gene>
    <name evidence="11" type="ORF">Ana3638_06425</name>
</gene>
<dbReference type="GO" id="GO:0005886">
    <property type="term" value="C:plasma membrane"/>
    <property type="evidence" value="ECO:0007669"/>
    <property type="project" value="UniProtKB-SubCell"/>
</dbReference>
<dbReference type="NCBIfam" id="TIGR01727">
    <property type="entry name" value="oligo_HPY"/>
    <property type="match status" value="1"/>
</dbReference>
<dbReference type="InterPro" id="IPR017871">
    <property type="entry name" value="ABC_transporter-like_CS"/>
</dbReference>
<name>A0A6P1TK07_9FIRM</name>
<dbReference type="Proteomes" id="UP000464314">
    <property type="component" value="Chromosome"/>
</dbReference>
<dbReference type="KEGG" id="anr:Ana3638_06425"/>
<accession>A0A6P1TK07</accession>
<protein>
    <submittedName>
        <fullName evidence="11">ATP-binding cassette domain-containing protein</fullName>
    </submittedName>
</protein>